<reference evidence="2" key="2">
    <citation type="submission" date="2020-07" db="EMBL/GenBank/DDBJ databases">
        <authorList>
            <person name="Vera ALvarez R."/>
            <person name="Arias-Moreno D.M."/>
            <person name="Jimenez-Jacinto V."/>
            <person name="Jimenez-Bremont J.F."/>
            <person name="Swaminathan K."/>
            <person name="Moose S.P."/>
            <person name="Guerrero-Gonzalez M.L."/>
            <person name="Marino-Ramirez L."/>
            <person name="Landsman D."/>
            <person name="Rodriguez-Kessler M."/>
            <person name="Delgado-Sanchez P."/>
        </authorList>
    </citation>
    <scope>NUCLEOTIDE SEQUENCE</scope>
    <source>
        <tissue evidence="2">Cladode</tissue>
    </source>
</reference>
<reference evidence="2" key="1">
    <citation type="journal article" date="2013" name="J. Plant Res.">
        <title>Effect of fungi and light on seed germination of three Opuntia species from semiarid lands of central Mexico.</title>
        <authorList>
            <person name="Delgado-Sanchez P."/>
            <person name="Jimenez-Bremont J.F."/>
            <person name="Guerrero-Gonzalez Mde L."/>
            <person name="Flores J."/>
        </authorList>
    </citation>
    <scope>NUCLEOTIDE SEQUENCE</scope>
    <source>
        <tissue evidence="2">Cladode</tissue>
    </source>
</reference>
<proteinExistence type="predicted"/>
<dbReference type="EMBL" id="GISG01269429">
    <property type="protein sequence ID" value="MBA4675981.1"/>
    <property type="molecule type" value="Transcribed_RNA"/>
</dbReference>
<feature type="transmembrane region" description="Helical" evidence="1">
    <location>
        <begin position="46"/>
        <end position="67"/>
    </location>
</feature>
<dbReference type="AlphaFoldDB" id="A0A7C9EQ28"/>
<keyword evidence="1" id="KW-0812">Transmembrane</keyword>
<evidence type="ECO:0000313" key="2">
    <source>
        <dbReference type="EMBL" id="MBA4675981.1"/>
    </source>
</evidence>
<keyword evidence="1" id="KW-1133">Transmembrane helix</keyword>
<sequence length="114" mass="13506">MHHLITMNNHLPLNQCCNLEHLWHLCKETYPDTRLQELIQKGQTTYYWGILLYSNLTFCFLLSNVTFPKLILLISQTKHSLSYSTNFGCLIRTYNATSHLRKHPPKNCSKHRQF</sequence>
<evidence type="ECO:0000256" key="1">
    <source>
        <dbReference type="SAM" id="Phobius"/>
    </source>
</evidence>
<accession>A0A7C9EQ28</accession>
<organism evidence="2">
    <name type="scientific">Opuntia streptacantha</name>
    <name type="common">Prickly pear cactus</name>
    <name type="synonym">Opuntia cardona</name>
    <dbReference type="NCBI Taxonomy" id="393608"/>
    <lineage>
        <taxon>Eukaryota</taxon>
        <taxon>Viridiplantae</taxon>
        <taxon>Streptophyta</taxon>
        <taxon>Embryophyta</taxon>
        <taxon>Tracheophyta</taxon>
        <taxon>Spermatophyta</taxon>
        <taxon>Magnoliopsida</taxon>
        <taxon>eudicotyledons</taxon>
        <taxon>Gunneridae</taxon>
        <taxon>Pentapetalae</taxon>
        <taxon>Caryophyllales</taxon>
        <taxon>Cactineae</taxon>
        <taxon>Cactaceae</taxon>
        <taxon>Opuntioideae</taxon>
        <taxon>Opuntia</taxon>
    </lineage>
</organism>
<protein>
    <submittedName>
        <fullName evidence="2">Uncharacterized protein</fullName>
    </submittedName>
</protein>
<keyword evidence="1" id="KW-0472">Membrane</keyword>
<name>A0A7C9EQ28_OPUST</name>